<protein>
    <submittedName>
        <fullName evidence="1">Uncharacterized protein</fullName>
    </submittedName>
</protein>
<keyword evidence="2" id="KW-1185">Reference proteome</keyword>
<gene>
    <name evidence="1" type="ORF">TUBRATIS_003420</name>
</gene>
<comment type="caution">
    <text evidence="1">The sequence shown here is derived from an EMBL/GenBank/DDBJ whole genome shotgun (WGS) entry which is preliminary data.</text>
</comment>
<dbReference type="AlphaFoldDB" id="A0A437APL2"/>
<dbReference type="EMBL" id="RCSS01000082">
    <property type="protein sequence ID" value="RVD93134.1"/>
    <property type="molecule type" value="Genomic_DNA"/>
</dbReference>
<organism evidence="1 2">
    <name type="scientific">Tubulinosema ratisbonensis</name>
    <dbReference type="NCBI Taxonomy" id="291195"/>
    <lineage>
        <taxon>Eukaryota</taxon>
        <taxon>Fungi</taxon>
        <taxon>Fungi incertae sedis</taxon>
        <taxon>Microsporidia</taxon>
        <taxon>Tubulinosematoidea</taxon>
        <taxon>Tubulinosematidae</taxon>
        <taxon>Tubulinosema</taxon>
    </lineage>
</organism>
<evidence type="ECO:0000313" key="1">
    <source>
        <dbReference type="EMBL" id="RVD93134.1"/>
    </source>
</evidence>
<dbReference type="VEuPathDB" id="MicrosporidiaDB:TUBRATIS_003420"/>
<dbReference type="OrthoDB" id="2197394at2759"/>
<name>A0A437APL2_9MICR</name>
<dbReference type="Proteomes" id="UP000282876">
    <property type="component" value="Unassembled WGS sequence"/>
</dbReference>
<reference evidence="1 2" key="1">
    <citation type="submission" date="2018-10" db="EMBL/GenBank/DDBJ databases">
        <title>Draft genome sequence of the microsporidian Tubulinosema ratisbonensis.</title>
        <authorList>
            <person name="Polonais V."/>
            <person name="Peyretaillade E."/>
            <person name="Niehus S."/>
            <person name="Wawrzyniak I."/>
            <person name="Franchet A."/>
            <person name="Gaspin C."/>
            <person name="Reichstadt M."/>
            <person name="Belser C."/>
            <person name="Labadie K."/>
            <person name="Delbac F."/>
            <person name="Ferrandon D."/>
        </authorList>
    </citation>
    <scope>NUCLEOTIDE SEQUENCE [LARGE SCALE GENOMIC DNA]</scope>
    <source>
        <strain evidence="1 2">Franzen</strain>
    </source>
</reference>
<proteinExistence type="predicted"/>
<evidence type="ECO:0000313" key="2">
    <source>
        <dbReference type="Proteomes" id="UP000282876"/>
    </source>
</evidence>
<accession>A0A437APL2</accession>
<sequence length="325" mass="39294">MSNNLKHKLAEYCKLIELEYFSKTSLSKSANGLEYPMNISDHKVSFSNKEEILFIMFFLYTKGFYYSNTLNLTDCMIYEKNDLTDLYKNICYLIFKECNSLTYNPTPYNVNFTNENNLNDFYRIGERNLTKITYNLLLLLKDNKDTKNILKNLTNLIQIALNEKYSQNKEGFSYNNILHFNTSIFITPINILEINNILLELKENIFTLQEILNTKNILKYSLKNIKKIINLNIIFKIFLFNFYNDSHYKYIFCDFMVLKHNLKRNDIVFSFELVLFFYAFLREKKMIDESKDFFIFLKMYFIYQKKDFKDTKCYWTNEMYKIFLK</sequence>